<comment type="pathway">
    <text evidence="2 8">One-carbon metabolism; tetrahydrofolate interconversion.</text>
</comment>
<comment type="similarity">
    <text evidence="3 8">Belongs to the methylenetetrahydrofolate reductase family.</text>
</comment>
<protein>
    <recommendedName>
        <fullName evidence="8">Methylenetetrahydrofolate reductase</fullName>
    </recommendedName>
</protein>
<dbReference type="GO" id="GO:0106312">
    <property type="term" value="F:methylenetetrahydrofolate reductase (NADH) activity"/>
    <property type="evidence" value="ECO:0007669"/>
    <property type="project" value="UniProtKB-EC"/>
</dbReference>
<organism evidence="9 10">
    <name type="scientific">Solirubrobacter phytolaccae</name>
    <dbReference type="NCBI Taxonomy" id="1404360"/>
    <lineage>
        <taxon>Bacteria</taxon>
        <taxon>Bacillati</taxon>
        <taxon>Actinomycetota</taxon>
        <taxon>Thermoleophilia</taxon>
        <taxon>Solirubrobacterales</taxon>
        <taxon>Solirubrobacteraceae</taxon>
        <taxon>Solirubrobacter</taxon>
    </lineage>
</organism>
<dbReference type="CDD" id="cd00537">
    <property type="entry name" value="MTHFR"/>
    <property type="match status" value="1"/>
</dbReference>
<name>A0A9X3NJ38_9ACTN</name>
<comment type="caution">
    <text evidence="9">The sequence shown here is derived from an EMBL/GenBank/DDBJ whole genome shotgun (WGS) entry which is preliminary data.</text>
</comment>
<dbReference type="InterPro" id="IPR003171">
    <property type="entry name" value="Mehydrof_redctse-like"/>
</dbReference>
<dbReference type="GO" id="GO:0009086">
    <property type="term" value="P:methionine biosynthetic process"/>
    <property type="evidence" value="ECO:0007669"/>
    <property type="project" value="TreeGrafter"/>
</dbReference>
<comment type="catalytic activity">
    <reaction evidence="7">
        <text>(6S)-5-methyl-5,6,7,8-tetrahydrofolate + NAD(+) = (6R)-5,10-methylene-5,6,7,8-tetrahydrofolate + NADH + H(+)</text>
        <dbReference type="Rhea" id="RHEA:19821"/>
        <dbReference type="ChEBI" id="CHEBI:15378"/>
        <dbReference type="ChEBI" id="CHEBI:15636"/>
        <dbReference type="ChEBI" id="CHEBI:18608"/>
        <dbReference type="ChEBI" id="CHEBI:57540"/>
        <dbReference type="ChEBI" id="CHEBI:57945"/>
        <dbReference type="EC" id="1.5.1.54"/>
    </reaction>
    <physiologicalReaction direction="right-to-left" evidence="7">
        <dbReference type="Rhea" id="RHEA:19823"/>
    </physiologicalReaction>
</comment>
<reference evidence="9" key="1">
    <citation type="submission" date="2022-10" db="EMBL/GenBank/DDBJ databases">
        <title>The WGS of Solirubrobacter phytolaccae KCTC 29190.</title>
        <authorList>
            <person name="Jiang Z."/>
        </authorList>
    </citation>
    <scope>NUCLEOTIDE SEQUENCE</scope>
    <source>
        <strain evidence="9">KCTC 29190</strain>
    </source>
</reference>
<evidence type="ECO:0000256" key="7">
    <source>
        <dbReference type="ARBA" id="ARBA00048628"/>
    </source>
</evidence>
<proteinExistence type="inferred from homology"/>
<dbReference type="GO" id="GO:0035999">
    <property type="term" value="P:tetrahydrofolate interconversion"/>
    <property type="evidence" value="ECO:0007669"/>
    <property type="project" value="TreeGrafter"/>
</dbReference>
<evidence type="ECO:0000256" key="3">
    <source>
        <dbReference type="ARBA" id="ARBA00006743"/>
    </source>
</evidence>
<dbReference type="PANTHER" id="PTHR45754">
    <property type="entry name" value="METHYLENETETRAHYDROFOLATE REDUCTASE"/>
    <property type="match status" value="1"/>
</dbReference>
<dbReference type="SUPFAM" id="SSF51730">
    <property type="entry name" value="FAD-linked oxidoreductase"/>
    <property type="match status" value="1"/>
</dbReference>
<dbReference type="EMBL" id="JAPDDP010000033">
    <property type="protein sequence ID" value="MDA0182247.1"/>
    <property type="molecule type" value="Genomic_DNA"/>
</dbReference>
<dbReference type="GO" id="GO:0071949">
    <property type="term" value="F:FAD binding"/>
    <property type="evidence" value="ECO:0007669"/>
    <property type="project" value="TreeGrafter"/>
</dbReference>
<evidence type="ECO:0000256" key="6">
    <source>
        <dbReference type="ARBA" id="ARBA00023002"/>
    </source>
</evidence>
<sequence length="297" mass="31203">MTRIDAQLGSEPIVSFEFGPPRTVEAELSFWSAIEELAALEPAFVSVTCGAGGSTRDLTLAVVRRLARERGLEAVPHVTATGFTRDELVALLAEAAAGGADNVLALRGDPPRGESTWRAPEGGLKSSLELTELAAEAGFCVLGAAYPEPHPDSRGWAEDLAHIRAKVDAGVSVLVTQLFFDNDDYRRYVERLRAGGVDVPVLPGIIPVTSTSMIERVASLCGATIPTALRRELELRQDDPRAVAELGVAYATAQAAELLSEGAPGVHLYTLNRSPATRAIVSALRAAGALPAATTAG</sequence>
<evidence type="ECO:0000256" key="5">
    <source>
        <dbReference type="ARBA" id="ARBA00022827"/>
    </source>
</evidence>
<dbReference type="GO" id="GO:0005829">
    <property type="term" value="C:cytosol"/>
    <property type="evidence" value="ECO:0007669"/>
    <property type="project" value="TreeGrafter"/>
</dbReference>
<evidence type="ECO:0000256" key="8">
    <source>
        <dbReference type="RuleBase" id="RU003862"/>
    </source>
</evidence>
<dbReference type="PANTHER" id="PTHR45754:SF3">
    <property type="entry name" value="METHYLENETETRAHYDROFOLATE REDUCTASE (NADPH)"/>
    <property type="match status" value="1"/>
</dbReference>
<dbReference type="InterPro" id="IPR029041">
    <property type="entry name" value="FAD-linked_oxidoreductase-like"/>
</dbReference>
<evidence type="ECO:0000256" key="4">
    <source>
        <dbReference type="ARBA" id="ARBA00022630"/>
    </source>
</evidence>
<gene>
    <name evidence="9" type="ORF">OJ997_18215</name>
</gene>
<keyword evidence="5 8" id="KW-0274">FAD</keyword>
<evidence type="ECO:0000313" key="9">
    <source>
        <dbReference type="EMBL" id="MDA0182247.1"/>
    </source>
</evidence>
<evidence type="ECO:0000256" key="2">
    <source>
        <dbReference type="ARBA" id="ARBA00004777"/>
    </source>
</evidence>
<dbReference type="Gene3D" id="3.20.20.220">
    <property type="match status" value="1"/>
</dbReference>
<keyword evidence="10" id="KW-1185">Reference proteome</keyword>
<accession>A0A9X3NJ38</accession>
<evidence type="ECO:0000313" key="10">
    <source>
        <dbReference type="Proteomes" id="UP001147653"/>
    </source>
</evidence>
<dbReference type="Proteomes" id="UP001147653">
    <property type="component" value="Unassembled WGS sequence"/>
</dbReference>
<comment type="cofactor">
    <cofactor evidence="1 8">
        <name>FAD</name>
        <dbReference type="ChEBI" id="CHEBI:57692"/>
    </cofactor>
</comment>
<dbReference type="RefSeq" id="WP_270026610.1">
    <property type="nucleotide sequence ID" value="NZ_JAPDDP010000033.1"/>
</dbReference>
<evidence type="ECO:0000256" key="1">
    <source>
        <dbReference type="ARBA" id="ARBA00001974"/>
    </source>
</evidence>
<dbReference type="Pfam" id="PF02219">
    <property type="entry name" value="MTHFR"/>
    <property type="match status" value="1"/>
</dbReference>
<dbReference type="AlphaFoldDB" id="A0A9X3NJ38"/>
<keyword evidence="4 8" id="KW-0285">Flavoprotein</keyword>
<keyword evidence="6 8" id="KW-0560">Oxidoreductase</keyword>